<dbReference type="InterPro" id="IPR007474">
    <property type="entry name" value="ApaG_domain"/>
</dbReference>
<dbReference type="Proteomes" id="UP000557717">
    <property type="component" value="Unassembled WGS sequence"/>
</dbReference>
<dbReference type="InterPro" id="IPR036767">
    <property type="entry name" value="ApaG_sf"/>
</dbReference>
<gene>
    <name evidence="2" type="ORF">HNR46_002564</name>
</gene>
<comment type="caution">
    <text evidence="2">The sequence shown here is derived from an EMBL/GenBank/DDBJ whole genome shotgun (WGS) entry which is preliminary data.</text>
</comment>
<dbReference type="GO" id="GO:0070987">
    <property type="term" value="P:error-free translesion synthesis"/>
    <property type="evidence" value="ECO:0007669"/>
    <property type="project" value="TreeGrafter"/>
</dbReference>
<evidence type="ECO:0000259" key="1">
    <source>
        <dbReference type="PROSITE" id="PS51087"/>
    </source>
</evidence>
<protein>
    <submittedName>
        <fullName evidence="2">ApaG protein</fullName>
    </submittedName>
</protein>
<dbReference type="PANTHER" id="PTHR14289:SF16">
    <property type="entry name" value="POLYMERASE DELTA-INTERACTING PROTEIN 2"/>
    <property type="match status" value="1"/>
</dbReference>
<proteinExistence type="predicted"/>
<dbReference type="Pfam" id="PF04379">
    <property type="entry name" value="DUF525"/>
    <property type="match status" value="1"/>
</dbReference>
<dbReference type="RefSeq" id="WP_184019252.1">
    <property type="nucleotide sequence ID" value="NZ_JACHFD010000012.1"/>
</dbReference>
<evidence type="ECO:0000313" key="2">
    <source>
        <dbReference type="EMBL" id="MBB5352319.1"/>
    </source>
</evidence>
<reference evidence="2 3" key="1">
    <citation type="submission" date="2020-08" db="EMBL/GenBank/DDBJ databases">
        <title>Genomic Encyclopedia of Type Strains, Phase IV (KMG-IV): sequencing the most valuable type-strain genomes for metagenomic binning, comparative biology and taxonomic classification.</title>
        <authorList>
            <person name="Goeker M."/>
        </authorList>
    </citation>
    <scope>NUCLEOTIDE SEQUENCE [LARGE SCALE GENOMIC DNA]</scope>
    <source>
        <strain evidence="2 3">YC6886</strain>
    </source>
</reference>
<keyword evidence="3" id="KW-1185">Reference proteome</keyword>
<feature type="domain" description="ApaG" evidence="1">
    <location>
        <begin position="2"/>
        <end position="124"/>
    </location>
</feature>
<dbReference type="AlphaFoldDB" id="A0A840VEQ8"/>
<organism evidence="2 3">
    <name type="scientific">Haloferula luteola</name>
    <dbReference type="NCBI Taxonomy" id="595692"/>
    <lineage>
        <taxon>Bacteria</taxon>
        <taxon>Pseudomonadati</taxon>
        <taxon>Verrucomicrobiota</taxon>
        <taxon>Verrucomicrobiia</taxon>
        <taxon>Verrucomicrobiales</taxon>
        <taxon>Verrucomicrobiaceae</taxon>
        <taxon>Haloferula</taxon>
    </lineage>
</organism>
<dbReference type="Gene3D" id="2.60.40.1470">
    <property type="entry name" value="ApaG domain"/>
    <property type="match status" value="1"/>
</dbReference>
<name>A0A840VEQ8_9BACT</name>
<accession>A0A840VEQ8</accession>
<dbReference type="EMBL" id="JACHFD010000012">
    <property type="protein sequence ID" value="MBB5352319.1"/>
    <property type="molecule type" value="Genomic_DNA"/>
</dbReference>
<dbReference type="PROSITE" id="PS51087">
    <property type="entry name" value="APAG"/>
    <property type="match status" value="1"/>
</dbReference>
<sequence>MRELKNLKVKVDDVVYMPSLDAPASKPHPFVYFISIQNQSKEAVTILGRKWVVREGEETVVVEGEGVVGQTPMLGPGQQFSYNSYHVVAESGEAEGAFFGVTEGGEAVFVRIPRFVLELPSWVD</sequence>
<dbReference type="SUPFAM" id="SSF110069">
    <property type="entry name" value="ApaG-like"/>
    <property type="match status" value="1"/>
</dbReference>
<evidence type="ECO:0000313" key="3">
    <source>
        <dbReference type="Proteomes" id="UP000557717"/>
    </source>
</evidence>
<dbReference type="PANTHER" id="PTHR14289">
    <property type="entry name" value="F-BOX ONLY PROTEIN 3"/>
    <property type="match status" value="1"/>
</dbReference>